<evidence type="ECO:0000259" key="7">
    <source>
        <dbReference type="PROSITE" id="PS51012"/>
    </source>
</evidence>
<keyword evidence="3 6" id="KW-0812">Transmembrane</keyword>
<keyword evidence="6" id="KW-0813">Transport</keyword>
<evidence type="ECO:0000256" key="5">
    <source>
        <dbReference type="ARBA" id="ARBA00023136"/>
    </source>
</evidence>
<dbReference type="Pfam" id="PF01061">
    <property type="entry name" value="ABC2_membrane"/>
    <property type="match status" value="1"/>
</dbReference>
<evidence type="ECO:0000256" key="6">
    <source>
        <dbReference type="RuleBase" id="RU361157"/>
    </source>
</evidence>
<dbReference type="PRINTS" id="PR00164">
    <property type="entry name" value="ABC2TRNSPORT"/>
</dbReference>
<evidence type="ECO:0000313" key="9">
    <source>
        <dbReference type="Proteomes" id="UP001164392"/>
    </source>
</evidence>
<gene>
    <name evidence="8" type="ORF">NG824_19620</name>
</gene>
<dbReference type="Proteomes" id="UP001164392">
    <property type="component" value="Chromosome"/>
</dbReference>
<evidence type="ECO:0000256" key="4">
    <source>
        <dbReference type="ARBA" id="ARBA00022989"/>
    </source>
</evidence>
<protein>
    <recommendedName>
        <fullName evidence="6">Transport permease protein</fullName>
    </recommendedName>
</protein>
<dbReference type="PANTHER" id="PTHR43229:SF3">
    <property type="entry name" value="ABC-TYPE MULTIDRUG TRANSPORT SYSTEM, PERMEASE COMPONENT"/>
    <property type="match status" value="1"/>
</dbReference>
<dbReference type="InterPro" id="IPR047817">
    <property type="entry name" value="ABC2_TM_bact-type"/>
</dbReference>
<feature type="transmembrane region" description="Helical" evidence="6">
    <location>
        <begin position="151"/>
        <end position="174"/>
    </location>
</feature>
<dbReference type="InterPro" id="IPR000412">
    <property type="entry name" value="ABC_2_transport"/>
</dbReference>
<proteinExistence type="inferred from homology"/>
<dbReference type="RefSeq" id="WP_267093056.1">
    <property type="nucleotide sequence ID" value="NZ_CP099534.1"/>
</dbReference>
<dbReference type="PANTHER" id="PTHR43229">
    <property type="entry name" value="NODULATION PROTEIN J"/>
    <property type="match status" value="1"/>
</dbReference>
<organism evidence="8 9">
    <name type="scientific">Xanthomonas sacchari</name>
    <dbReference type="NCBI Taxonomy" id="56458"/>
    <lineage>
        <taxon>Bacteria</taxon>
        <taxon>Pseudomonadati</taxon>
        <taxon>Pseudomonadota</taxon>
        <taxon>Gammaproteobacteria</taxon>
        <taxon>Lysobacterales</taxon>
        <taxon>Lysobacteraceae</taxon>
        <taxon>Xanthomonas</taxon>
    </lineage>
</organism>
<dbReference type="InterPro" id="IPR013525">
    <property type="entry name" value="ABC2_TM"/>
</dbReference>
<sequence length="261" mass="27816">MNPIDLSVASPAAAWSLRDQSALLLREIRYEVLRWLRTPSFALPTLLFPPLFYLLFGVLLNHGRHDAAVYLMASYSVFGVMAPALFGFGVGLALDRERGLLALKRAMPVPPLALLLARTALAMAFALVIGILLQALAALLGGVMLTPAQRIGLLLVDVLGTLPFCAIGLALGAYAGGSGAPALVNLIYLPMAFLSGLWIPLQLLPAWLTTLAPLWPSYHLGQLALRVVGQGDGHGSAGHVIALLAVTVVFYALAQRRLRRG</sequence>
<keyword evidence="5 6" id="KW-0472">Membrane</keyword>
<evidence type="ECO:0000256" key="1">
    <source>
        <dbReference type="ARBA" id="ARBA00004141"/>
    </source>
</evidence>
<feature type="transmembrane region" description="Helical" evidence="6">
    <location>
        <begin position="41"/>
        <end position="60"/>
    </location>
</feature>
<comment type="subcellular location">
    <subcellularLocation>
        <location evidence="6">Cell inner membrane</location>
        <topology evidence="6">Multi-pass membrane protein</topology>
    </subcellularLocation>
    <subcellularLocation>
        <location evidence="1">Membrane</location>
        <topology evidence="1">Multi-pass membrane protein</topology>
    </subcellularLocation>
</comment>
<dbReference type="GO" id="GO:0043190">
    <property type="term" value="C:ATP-binding cassette (ABC) transporter complex"/>
    <property type="evidence" value="ECO:0007669"/>
    <property type="project" value="InterPro"/>
</dbReference>
<reference evidence="8" key="1">
    <citation type="submission" date="2022-06" db="EMBL/GenBank/DDBJ databases">
        <title>Dynamics of rice microbiomes reveals core vertical transmitted seed endophytes.</title>
        <authorList>
            <person name="Liao K."/>
            <person name="Zhang X."/>
        </authorList>
    </citation>
    <scope>NUCLEOTIDE SEQUENCE</scope>
    <source>
        <strain evidence="8">JR3-14</strain>
    </source>
</reference>
<evidence type="ECO:0000256" key="3">
    <source>
        <dbReference type="ARBA" id="ARBA00022692"/>
    </source>
</evidence>
<dbReference type="GO" id="GO:0140359">
    <property type="term" value="F:ABC-type transporter activity"/>
    <property type="evidence" value="ECO:0007669"/>
    <property type="project" value="InterPro"/>
</dbReference>
<evidence type="ECO:0000256" key="2">
    <source>
        <dbReference type="ARBA" id="ARBA00007783"/>
    </source>
</evidence>
<dbReference type="EMBL" id="CP099534">
    <property type="protein sequence ID" value="UYK88648.1"/>
    <property type="molecule type" value="Genomic_DNA"/>
</dbReference>
<keyword evidence="6" id="KW-1003">Cell membrane</keyword>
<evidence type="ECO:0000313" key="8">
    <source>
        <dbReference type="EMBL" id="UYK88648.1"/>
    </source>
</evidence>
<accession>A0AA46Y8E3</accession>
<dbReference type="PIRSF" id="PIRSF006648">
    <property type="entry name" value="DrrB"/>
    <property type="match status" value="1"/>
</dbReference>
<feature type="domain" description="ABC transmembrane type-2" evidence="7">
    <location>
        <begin position="36"/>
        <end position="261"/>
    </location>
</feature>
<name>A0AA46Y8E3_9XANT</name>
<dbReference type="AlphaFoldDB" id="A0AA46Y8E3"/>
<feature type="transmembrane region" description="Helical" evidence="6">
    <location>
        <begin position="186"/>
        <end position="208"/>
    </location>
</feature>
<comment type="similarity">
    <text evidence="2 6">Belongs to the ABC-2 integral membrane protein family.</text>
</comment>
<feature type="transmembrane region" description="Helical" evidence="6">
    <location>
        <begin position="72"/>
        <end position="94"/>
    </location>
</feature>
<feature type="transmembrane region" description="Helical" evidence="6">
    <location>
        <begin position="115"/>
        <end position="145"/>
    </location>
</feature>
<feature type="transmembrane region" description="Helical" evidence="6">
    <location>
        <begin position="236"/>
        <end position="254"/>
    </location>
</feature>
<keyword evidence="4 6" id="KW-1133">Transmembrane helix</keyword>
<dbReference type="InterPro" id="IPR051784">
    <property type="entry name" value="Nod_factor_ABC_transporter"/>
</dbReference>
<dbReference type="PROSITE" id="PS51012">
    <property type="entry name" value="ABC_TM2"/>
    <property type="match status" value="1"/>
</dbReference>